<feature type="region of interest" description="Disordered" evidence="1">
    <location>
        <begin position="20"/>
        <end position="45"/>
    </location>
</feature>
<accession>A0AAV7PMW3</accession>
<evidence type="ECO:0000313" key="3">
    <source>
        <dbReference type="Proteomes" id="UP001066276"/>
    </source>
</evidence>
<evidence type="ECO:0000313" key="2">
    <source>
        <dbReference type="EMBL" id="KAJ1129606.1"/>
    </source>
</evidence>
<comment type="caution">
    <text evidence="2">The sequence shown here is derived from an EMBL/GenBank/DDBJ whole genome shotgun (WGS) entry which is preliminary data.</text>
</comment>
<keyword evidence="3" id="KW-1185">Reference proteome</keyword>
<reference evidence="2" key="1">
    <citation type="journal article" date="2022" name="bioRxiv">
        <title>Sequencing and chromosome-scale assembly of the giantPleurodeles waltlgenome.</title>
        <authorList>
            <person name="Brown T."/>
            <person name="Elewa A."/>
            <person name="Iarovenko S."/>
            <person name="Subramanian E."/>
            <person name="Araus A.J."/>
            <person name="Petzold A."/>
            <person name="Susuki M."/>
            <person name="Suzuki K.-i.T."/>
            <person name="Hayashi T."/>
            <person name="Toyoda A."/>
            <person name="Oliveira C."/>
            <person name="Osipova E."/>
            <person name="Leigh N.D."/>
            <person name="Simon A."/>
            <person name="Yun M.H."/>
        </authorList>
    </citation>
    <scope>NUCLEOTIDE SEQUENCE</scope>
    <source>
        <strain evidence="2">20211129_DDA</strain>
        <tissue evidence="2">Liver</tissue>
    </source>
</reference>
<name>A0AAV7PMW3_PLEWA</name>
<proteinExistence type="predicted"/>
<evidence type="ECO:0000256" key="1">
    <source>
        <dbReference type="SAM" id="MobiDB-lite"/>
    </source>
</evidence>
<organism evidence="2 3">
    <name type="scientific">Pleurodeles waltl</name>
    <name type="common">Iberian ribbed newt</name>
    <dbReference type="NCBI Taxonomy" id="8319"/>
    <lineage>
        <taxon>Eukaryota</taxon>
        <taxon>Metazoa</taxon>
        <taxon>Chordata</taxon>
        <taxon>Craniata</taxon>
        <taxon>Vertebrata</taxon>
        <taxon>Euteleostomi</taxon>
        <taxon>Amphibia</taxon>
        <taxon>Batrachia</taxon>
        <taxon>Caudata</taxon>
        <taxon>Salamandroidea</taxon>
        <taxon>Salamandridae</taxon>
        <taxon>Pleurodelinae</taxon>
        <taxon>Pleurodeles</taxon>
    </lineage>
</organism>
<protein>
    <submittedName>
        <fullName evidence="2">Uncharacterized protein</fullName>
    </submittedName>
</protein>
<gene>
    <name evidence="2" type="ORF">NDU88_007973</name>
</gene>
<dbReference type="EMBL" id="JANPWB010000011">
    <property type="protein sequence ID" value="KAJ1129606.1"/>
    <property type="molecule type" value="Genomic_DNA"/>
</dbReference>
<feature type="compositionally biased region" description="Low complexity" evidence="1">
    <location>
        <begin position="35"/>
        <end position="45"/>
    </location>
</feature>
<sequence length="79" mass="8402">MSVAGWRPNLAPRMRLELQPRVPGGATRVPRRACRPQPRAQTQQPGQMLAACRAAAAAETQLRPPVCASGSKMGDACPP</sequence>
<dbReference type="Proteomes" id="UP001066276">
    <property type="component" value="Chromosome 7"/>
</dbReference>
<dbReference type="AlphaFoldDB" id="A0AAV7PMW3"/>